<sequence>METEELGVQVVESGKADIEPDDYEEMLKARIPLSNNPRKASYL</sequence>
<gene>
    <name evidence="1" type="ORF">LCGC14_2334070</name>
</gene>
<proteinExistence type="predicted"/>
<evidence type="ECO:0000313" key="1">
    <source>
        <dbReference type="EMBL" id="KKL47588.1"/>
    </source>
</evidence>
<dbReference type="EMBL" id="LAZR01033613">
    <property type="protein sequence ID" value="KKL47588.1"/>
    <property type="molecule type" value="Genomic_DNA"/>
</dbReference>
<dbReference type="AlphaFoldDB" id="A0A0F9CDV7"/>
<organism evidence="1">
    <name type="scientific">marine sediment metagenome</name>
    <dbReference type="NCBI Taxonomy" id="412755"/>
    <lineage>
        <taxon>unclassified sequences</taxon>
        <taxon>metagenomes</taxon>
        <taxon>ecological metagenomes</taxon>
    </lineage>
</organism>
<comment type="caution">
    <text evidence="1">The sequence shown here is derived from an EMBL/GenBank/DDBJ whole genome shotgun (WGS) entry which is preliminary data.</text>
</comment>
<feature type="non-terminal residue" evidence="1">
    <location>
        <position position="43"/>
    </location>
</feature>
<name>A0A0F9CDV7_9ZZZZ</name>
<reference evidence="1" key="1">
    <citation type="journal article" date="2015" name="Nature">
        <title>Complex archaea that bridge the gap between prokaryotes and eukaryotes.</title>
        <authorList>
            <person name="Spang A."/>
            <person name="Saw J.H."/>
            <person name="Jorgensen S.L."/>
            <person name="Zaremba-Niedzwiedzka K."/>
            <person name="Martijn J."/>
            <person name="Lind A.E."/>
            <person name="van Eijk R."/>
            <person name="Schleper C."/>
            <person name="Guy L."/>
            <person name="Ettema T.J."/>
        </authorList>
    </citation>
    <scope>NUCLEOTIDE SEQUENCE</scope>
</reference>
<protein>
    <submittedName>
        <fullName evidence="1">Uncharacterized protein</fullName>
    </submittedName>
</protein>
<accession>A0A0F9CDV7</accession>